<dbReference type="OrthoDB" id="3205772at2759"/>
<sequence>PVFYDREFGQQLQLQICRNNLRPTIIEGSPQCYINLMKKCWESEPDNRPSSLEIREIFTKWQNDETILLELDKSKDILKNVKDMQMQAYPEVIYTSKFINYTTSLYQ</sequence>
<protein>
    <submittedName>
        <fullName evidence="1">12144_t:CDS:1</fullName>
    </submittedName>
</protein>
<feature type="non-terminal residue" evidence="1">
    <location>
        <position position="1"/>
    </location>
</feature>
<feature type="non-terminal residue" evidence="1">
    <location>
        <position position="107"/>
    </location>
</feature>
<organism evidence="1 2">
    <name type="scientific">Ambispora leptoticha</name>
    <dbReference type="NCBI Taxonomy" id="144679"/>
    <lineage>
        <taxon>Eukaryota</taxon>
        <taxon>Fungi</taxon>
        <taxon>Fungi incertae sedis</taxon>
        <taxon>Mucoromycota</taxon>
        <taxon>Glomeromycotina</taxon>
        <taxon>Glomeromycetes</taxon>
        <taxon>Archaeosporales</taxon>
        <taxon>Ambisporaceae</taxon>
        <taxon>Ambispora</taxon>
    </lineage>
</organism>
<comment type="caution">
    <text evidence="1">The sequence shown here is derived from an EMBL/GenBank/DDBJ whole genome shotgun (WGS) entry which is preliminary data.</text>
</comment>
<dbReference type="Proteomes" id="UP000789508">
    <property type="component" value="Unassembled WGS sequence"/>
</dbReference>
<dbReference type="InterPro" id="IPR011009">
    <property type="entry name" value="Kinase-like_dom_sf"/>
</dbReference>
<gene>
    <name evidence="1" type="ORF">ALEPTO_LOCUS14363</name>
</gene>
<name>A0A9N9NV92_9GLOM</name>
<reference evidence="1" key="1">
    <citation type="submission" date="2021-06" db="EMBL/GenBank/DDBJ databases">
        <authorList>
            <person name="Kallberg Y."/>
            <person name="Tangrot J."/>
            <person name="Rosling A."/>
        </authorList>
    </citation>
    <scope>NUCLEOTIDE SEQUENCE</scope>
    <source>
        <strain evidence="1">FL130A</strain>
    </source>
</reference>
<proteinExistence type="predicted"/>
<keyword evidence="2" id="KW-1185">Reference proteome</keyword>
<accession>A0A9N9NV92</accession>
<dbReference type="AlphaFoldDB" id="A0A9N9NV92"/>
<dbReference type="Gene3D" id="1.10.510.10">
    <property type="entry name" value="Transferase(Phosphotransferase) domain 1"/>
    <property type="match status" value="1"/>
</dbReference>
<dbReference type="SUPFAM" id="SSF56112">
    <property type="entry name" value="Protein kinase-like (PK-like)"/>
    <property type="match status" value="1"/>
</dbReference>
<evidence type="ECO:0000313" key="2">
    <source>
        <dbReference type="Proteomes" id="UP000789508"/>
    </source>
</evidence>
<dbReference type="EMBL" id="CAJVPS010055218">
    <property type="protein sequence ID" value="CAG8775240.1"/>
    <property type="molecule type" value="Genomic_DNA"/>
</dbReference>
<evidence type="ECO:0000313" key="1">
    <source>
        <dbReference type="EMBL" id="CAG8775240.1"/>
    </source>
</evidence>